<dbReference type="Proteomes" id="UP000077266">
    <property type="component" value="Unassembled WGS sequence"/>
</dbReference>
<dbReference type="EMBL" id="KV425949">
    <property type="protein sequence ID" value="KZV95959.1"/>
    <property type="molecule type" value="Genomic_DNA"/>
</dbReference>
<dbReference type="AlphaFoldDB" id="A0A166AX63"/>
<dbReference type="InParanoid" id="A0A166AX63"/>
<evidence type="ECO:0000313" key="2">
    <source>
        <dbReference type="Proteomes" id="UP000077266"/>
    </source>
</evidence>
<evidence type="ECO:0000313" key="1">
    <source>
        <dbReference type="EMBL" id="KZV95959.1"/>
    </source>
</evidence>
<name>A0A166AX63_EXIGL</name>
<protein>
    <submittedName>
        <fullName evidence="1">Uncharacterized protein</fullName>
    </submittedName>
</protein>
<reference evidence="1 2" key="1">
    <citation type="journal article" date="2016" name="Mol. Biol. Evol.">
        <title>Comparative Genomics of Early-Diverging Mushroom-Forming Fungi Provides Insights into the Origins of Lignocellulose Decay Capabilities.</title>
        <authorList>
            <person name="Nagy L.G."/>
            <person name="Riley R."/>
            <person name="Tritt A."/>
            <person name="Adam C."/>
            <person name="Daum C."/>
            <person name="Floudas D."/>
            <person name="Sun H."/>
            <person name="Yadav J.S."/>
            <person name="Pangilinan J."/>
            <person name="Larsson K.H."/>
            <person name="Matsuura K."/>
            <person name="Barry K."/>
            <person name="Labutti K."/>
            <person name="Kuo R."/>
            <person name="Ohm R.A."/>
            <person name="Bhattacharya S.S."/>
            <person name="Shirouzu T."/>
            <person name="Yoshinaga Y."/>
            <person name="Martin F.M."/>
            <person name="Grigoriev I.V."/>
            <person name="Hibbett D.S."/>
        </authorList>
    </citation>
    <scope>NUCLEOTIDE SEQUENCE [LARGE SCALE GENOMIC DNA]</scope>
    <source>
        <strain evidence="1 2">HHB12029</strain>
    </source>
</reference>
<organism evidence="1 2">
    <name type="scientific">Exidia glandulosa HHB12029</name>
    <dbReference type="NCBI Taxonomy" id="1314781"/>
    <lineage>
        <taxon>Eukaryota</taxon>
        <taxon>Fungi</taxon>
        <taxon>Dikarya</taxon>
        <taxon>Basidiomycota</taxon>
        <taxon>Agaricomycotina</taxon>
        <taxon>Agaricomycetes</taxon>
        <taxon>Auriculariales</taxon>
        <taxon>Exidiaceae</taxon>
        <taxon>Exidia</taxon>
    </lineage>
</organism>
<gene>
    <name evidence="1" type="ORF">EXIGLDRAFT_734239</name>
</gene>
<proteinExistence type="predicted"/>
<accession>A0A166AX63</accession>
<sequence>MDAVLLHCVLPGSALTVSVTCFRAAWADVIKVWSTLDVAILAAALEHLTKVARTCLPQQEVDAPSLAGVLGSNWASHGRHGAWTLSWPPPRTDKVILFKSSCTKLQYRPSIVGAPGPITSF</sequence>
<keyword evidence="2" id="KW-1185">Reference proteome</keyword>